<dbReference type="Proteomes" id="UP001521184">
    <property type="component" value="Unassembled WGS sequence"/>
</dbReference>
<feature type="compositionally biased region" description="Basic residues" evidence="1">
    <location>
        <begin position="148"/>
        <end position="157"/>
    </location>
</feature>
<organism evidence="2 3">
    <name type="scientific">Diplodia intermedia</name>
    <dbReference type="NCBI Taxonomy" id="856260"/>
    <lineage>
        <taxon>Eukaryota</taxon>
        <taxon>Fungi</taxon>
        <taxon>Dikarya</taxon>
        <taxon>Ascomycota</taxon>
        <taxon>Pezizomycotina</taxon>
        <taxon>Dothideomycetes</taxon>
        <taxon>Dothideomycetes incertae sedis</taxon>
        <taxon>Botryosphaeriales</taxon>
        <taxon>Botryosphaeriaceae</taxon>
        <taxon>Diplodia</taxon>
    </lineage>
</organism>
<accession>A0ABR3T3S4</accession>
<feature type="compositionally biased region" description="Acidic residues" evidence="1">
    <location>
        <begin position="128"/>
        <end position="144"/>
    </location>
</feature>
<proteinExistence type="predicted"/>
<comment type="caution">
    <text evidence="2">The sequence shown here is derived from an EMBL/GenBank/DDBJ whole genome shotgun (WGS) entry which is preliminary data.</text>
</comment>
<dbReference type="EMBL" id="JAKEKT020000137">
    <property type="protein sequence ID" value="KAL1634224.1"/>
    <property type="molecule type" value="Genomic_DNA"/>
</dbReference>
<feature type="compositionally biased region" description="Low complexity" evidence="1">
    <location>
        <begin position="163"/>
        <end position="175"/>
    </location>
</feature>
<gene>
    <name evidence="2" type="ORF">SLS58_010768</name>
</gene>
<sequence>MPKSVGLVQLHFLPGSRFTDLETPVNQCLVNIYEFFTSPEAEYGYIFAGPHLDDPEKAVVLICYDRSSGESAVQLGLEQESPIYMPITPYLRSAPRVDVVDFARPLPTSYGHNRERVQELAVLRIPEYEESGLDDEDSDESDDENPNRRIRQTHRHCLLRDVSSSSSSSSSSFSSWVDVHDEMAANNNDDDDDANEIPADNRNNDDDTDTDTDTDTENNDYRDPNCHCGRRFFAHSTPCSTCAGEDDESELYSSSSSSSPSPSPSPFATPLAQLTSFFETAQSDNLHGGPADLASHRMGSRSRSTARPSHAEEEGGGGVKVVLHAYSWADADAMARFKDAGRRDCGDGCEREALVLRGEEDREGEGEGEGGDLWQTGFVRAVEALRERGAEVEVVTVELRCFSAVLGELEGAGGGGD</sequence>
<keyword evidence="3" id="KW-1185">Reference proteome</keyword>
<evidence type="ECO:0000313" key="3">
    <source>
        <dbReference type="Proteomes" id="UP001521184"/>
    </source>
</evidence>
<evidence type="ECO:0000313" key="2">
    <source>
        <dbReference type="EMBL" id="KAL1634224.1"/>
    </source>
</evidence>
<evidence type="ECO:0000256" key="1">
    <source>
        <dbReference type="SAM" id="MobiDB-lite"/>
    </source>
</evidence>
<reference evidence="2 3" key="1">
    <citation type="journal article" date="2023" name="Plant Dis.">
        <title>First Report of Diplodia intermedia Causing Canker and Dieback Diseases on Apple Trees in Canada.</title>
        <authorList>
            <person name="Ellouze W."/>
            <person name="Ilyukhin E."/>
            <person name="Sulman M."/>
            <person name="Ali S."/>
        </authorList>
    </citation>
    <scope>NUCLEOTIDE SEQUENCE [LARGE SCALE GENOMIC DNA]</scope>
    <source>
        <strain evidence="2 3">M45-28</strain>
    </source>
</reference>
<feature type="region of interest" description="Disordered" evidence="1">
    <location>
        <begin position="128"/>
        <end position="225"/>
    </location>
</feature>
<feature type="region of interest" description="Disordered" evidence="1">
    <location>
        <begin position="243"/>
        <end position="270"/>
    </location>
</feature>
<name>A0ABR3T3S4_9PEZI</name>
<feature type="compositionally biased region" description="Acidic residues" evidence="1">
    <location>
        <begin position="206"/>
        <end position="218"/>
    </location>
</feature>
<feature type="region of interest" description="Disordered" evidence="1">
    <location>
        <begin position="282"/>
        <end position="316"/>
    </location>
</feature>
<protein>
    <submittedName>
        <fullName evidence="2">Uncharacterized protein</fullName>
    </submittedName>
</protein>